<dbReference type="OrthoDB" id="199763at2"/>
<sequence>MAAVSKDVIKQAIELIAEDDLPDLMEFIAYLQWRREEQDQSWFMTEAWQARYREAKEDLAENRFRDFEKVNDFLQDLESR</sequence>
<organism evidence="1 2">
    <name type="scientific">Desulfobacca acetoxidans (strain ATCC 700848 / DSM 11109 / ASRB2)</name>
    <dbReference type="NCBI Taxonomy" id="880072"/>
    <lineage>
        <taxon>Bacteria</taxon>
        <taxon>Pseudomonadati</taxon>
        <taxon>Thermodesulfobacteriota</taxon>
        <taxon>Desulfobaccia</taxon>
        <taxon>Desulfobaccales</taxon>
        <taxon>Desulfobaccaceae</taxon>
        <taxon>Desulfobacca</taxon>
    </lineage>
</organism>
<proteinExistence type="predicted"/>
<dbReference type="KEGG" id="dao:Desac_1673"/>
<name>F2NJK8_DESAR</name>
<dbReference type="HOGENOM" id="CLU_2583979_0_0_7"/>
<dbReference type="RefSeq" id="WP_013706630.1">
    <property type="nucleotide sequence ID" value="NC_015388.1"/>
</dbReference>
<accession>F2NJK8</accession>
<dbReference type="Proteomes" id="UP000000483">
    <property type="component" value="Chromosome"/>
</dbReference>
<reference evidence="2" key="2">
    <citation type="submission" date="2011-03" db="EMBL/GenBank/DDBJ databases">
        <title>The complete genome of Desulfobacca acetoxidans DSM 11109.</title>
        <authorList>
            <consortium name="US DOE Joint Genome Institute (JGI-PGF)"/>
            <person name="Lucas S."/>
            <person name="Copeland A."/>
            <person name="Lapidus A."/>
            <person name="Bruce D."/>
            <person name="Goodwin L."/>
            <person name="Pitluck S."/>
            <person name="Peters L."/>
            <person name="Kyrpides N."/>
            <person name="Mavromatis K."/>
            <person name="Ivanova N."/>
            <person name="Ovchinnikova G."/>
            <person name="Teshima H."/>
            <person name="Detter J.C."/>
            <person name="Han C."/>
            <person name="Land M."/>
            <person name="Hauser L."/>
            <person name="Markowitz V."/>
            <person name="Cheng J.-F."/>
            <person name="Hugenholtz P."/>
            <person name="Woyke T."/>
            <person name="Wu D."/>
            <person name="Spring S."/>
            <person name="Schueler E."/>
            <person name="Brambilla E."/>
            <person name="Klenk H.-P."/>
            <person name="Eisen J.A."/>
        </authorList>
    </citation>
    <scope>NUCLEOTIDE SEQUENCE [LARGE SCALE GENOMIC DNA]</scope>
    <source>
        <strain evidence="2">ATCC 700848 / DSM 11109 / ASRB2</strain>
    </source>
</reference>
<evidence type="ECO:0000313" key="2">
    <source>
        <dbReference type="Proteomes" id="UP000000483"/>
    </source>
</evidence>
<dbReference type="STRING" id="880072.Desac_1673"/>
<dbReference type="AlphaFoldDB" id="F2NJK8"/>
<dbReference type="EMBL" id="CP002629">
    <property type="protein sequence ID" value="AEB09520.1"/>
    <property type="molecule type" value="Genomic_DNA"/>
</dbReference>
<reference evidence="1 2" key="1">
    <citation type="journal article" date="2011" name="Stand. Genomic Sci.">
        <title>Complete genome sequence of the acetate-degrading sulfate reducer Desulfobacca acetoxidans type strain (ASRB2).</title>
        <authorList>
            <person name="Goker M."/>
            <person name="Teshima H."/>
            <person name="Lapidus A."/>
            <person name="Nolan M."/>
            <person name="Lucas S."/>
            <person name="Hammon N."/>
            <person name="Deshpande S."/>
            <person name="Cheng J.F."/>
            <person name="Tapia R."/>
            <person name="Han C."/>
            <person name="Goodwin L."/>
            <person name="Pitluck S."/>
            <person name="Huntemann M."/>
            <person name="Liolios K."/>
            <person name="Ivanova N."/>
            <person name="Pagani I."/>
            <person name="Mavromatis K."/>
            <person name="Ovchinikova G."/>
            <person name="Pati A."/>
            <person name="Chen A."/>
            <person name="Palaniappan K."/>
            <person name="Land M."/>
            <person name="Hauser L."/>
            <person name="Brambilla E.M."/>
            <person name="Rohde M."/>
            <person name="Spring S."/>
            <person name="Detter J.C."/>
            <person name="Woyke T."/>
            <person name="Bristow J."/>
            <person name="Eisen J.A."/>
            <person name="Markowitz V."/>
            <person name="Hugenholtz P."/>
            <person name="Kyrpides N.C."/>
            <person name="Klenk H.P."/>
        </authorList>
    </citation>
    <scope>NUCLEOTIDE SEQUENCE [LARGE SCALE GENOMIC DNA]</scope>
    <source>
        <strain evidence="2">ATCC 700848 / DSM 11109 / ASRB2</strain>
    </source>
</reference>
<evidence type="ECO:0000313" key="1">
    <source>
        <dbReference type="EMBL" id="AEB09520.1"/>
    </source>
</evidence>
<protein>
    <submittedName>
        <fullName evidence="1">Uncharacterized protein</fullName>
    </submittedName>
</protein>
<gene>
    <name evidence="1" type="ordered locus">Desac_1673</name>
</gene>
<keyword evidence="2" id="KW-1185">Reference proteome</keyword>